<proteinExistence type="inferred from homology"/>
<keyword evidence="5" id="KW-0378">Hydrolase</keyword>
<organism evidence="9 10">
    <name type="scientific">Aquirufa salirivi</name>
    <dbReference type="NCBI Taxonomy" id="3104729"/>
    <lineage>
        <taxon>Bacteria</taxon>
        <taxon>Pseudomonadati</taxon>
        <taxon>Bacteroidota</taxon>
        <taxon>Cytophagia</taxon>
        <taxon>Cytophagales</taxon>
        <taxon>Flectobacillaceae</taxon>
        <taxon>Aquirufa</taxon>
    </lineage>
</organism>
<dbReference type="InterPro" id="IPR016286">
    <property type="entry name" value="FUC_metazoa-typ"/>
</dbReference>
<keyword evidence="6" id="KW-0326">Glycosidase</keyword>
<evidence type="ECO:0000256" key="3">
    <source>
        <dbReference type="ARBA" id="ARBA00012662"/>
    </source>
</evidence>
<dbReference type="SUPFAM" id="SSF51445">
    <property type="entry name" value="(Trans)glycosidases"/>
    <property type="match status" value="1"/>
</dbReference>
<dbReference type="Pfam" id="PF00754">
    <property type="entry name" value="F5_F8_type_C"/>
    <property type="match status" value="1"/>
</dbReference>
<dbReference type="RefSeq" id="WP_406750295.1">
    <property type="nucleotide sequence ID" value="NZ_JBEWZH010000003.1"/>
</dbReference>
<accession>A0ABW8RSS0</accession>
<dbReference type="EMBL" id="JBEWZH010000003">
    <property type="protein sequence ID" value="MFL0161776.1"/>
    <property type="molecule type" value="Genomic_DNA"/>
</dbReference>
<dbReference type="InterPro" id="IPR017853">
    <property type="entry name" value="GH"/>
</dbReference>
<dbReference type="Pfam" id="PF01120">
    <property type="entry name" value="Alpha_L_fucos"/>
    <property type="match status" value="1"/>
</dbReference>
<evidence type="ECO:0000256" key="5">
    <source>
        <dbReference type="ARBA" id="ARBA00022801"/>
    </source>
</evidence>
<evidence type="ECO:0000256" key="6">
    <source>
        <dbReference type="ARBA" id="ARBA00023295"/>
    </source>
</evidence>
<dbReference type="EC" id="3.2.1.51" evidence="3"/>
<gene>
    <name evidence="9" type="ORF">U0R11_05185</name>
</gene>
<evidence type="ECO:0000259" key="8">
    <source>
        <dbReference type="Pfam" id="PF01120"/>
    </source>
</evidence>
<evidence type="ECO:0000313" key="10">
    <source>
        <dbReference type="Proteomes" id="UP001623558"/>
    </source>
</evidence>
<dbReference type="Gene3D" id="2.60.120.260">
    <property type="entry name" value="Galactose-binding domain-like"/>
    <property type="match status" value="1"/>
</dbReference>
<protein>
    <recommendedName>
        <fullName evidence="3">alpha-L-fucosidase</fullName>
        <ecNumber evidence="3">3.2.1.51</ecNumber>
    </recommendedName>
</protein>
<dbReference type="InterPro" id="IPR000933">
    <property type="entry name" value="Glyco_hydro_29"/>
</dbReference>
<comment type="function">
    <text evidence="1">Alpha-L-fucosidase is responsible for hydrolyzing the alpha-1,6-linked fucose joined to the reducing-end N-acetylglucosamine of the carbohydrate moieties of glycoproteins.</text>
</comment>
<dbReference type="PANTHER" id="PTHR10030">
    <property type="entry name" value="ALPHA-L-FUCOSIDASE"/>
    <property type="match status" value="1"/>
</dbReference>
<dbReference type="InterPro" id="IPR008979">
    <property type="entry name" value="Galactose-bd-like_sf"/>
</dbReference>
<evidence type="ECO:0000256" key="1">
    <source>
        <dbReference type="ARBA" id="ARBA00004071"/>
    </source>
</evidence>
<dbReference type="InterPro" id="IPR057739">
    <property type="entry name" value="Glyco_hydro_29_N"/>
</dbReference>
<sequence>MVKITYQRLLLFSALFFTSIFVTFAQQISPLAPLPSKKQIQWQALEYYGFVHFNMNTFTNVEWGEGKESPLNFNPSALDCRQWARIAKAAGMKGLILTAKHHDGFALYPSKFTTHSVAKSPWKNAQGDVVKELAQACKEYGLKLGIYLSPWDRFHPAYGTDEYNKIYAEMQKELLTQYGPIFEFWYDGANGEGPNGKKQIYDWPLFHAMVNKYQPNAVQFSDNGPDIRWVGNERGYNYETSWSPINREEIYPGYPKFDTYKNGQENGTHWVAPEVDVSIRPGWYYHPKEDNRVKSPDSLMKIYVASVGRNANLLLNIPVDTRGLIHPNDSASMMGFADLRKKSLINLLNPSTFKIQVSSMYNSTYSVKNLLDVNPASAWAANLLDTQPSIQIQLAKPVLSNTLMLQEPIALGQRIKSFTVEIESENGEKWQIKAKTIGNKRMLTFPERKVKQIRIILDEYRAQPLISNLALYRIISTRNESLFR</sequence>
<evidence type="ECO:0000259" key="7">
    <source>
        <dbReference type="Pfam" id="PF00754"/>
    </source>
</evidence>
<evidence type="ECO:0000313" key="9">
    <source>
        <dbReference type="EMBL" id="MFL0161776.1"/>
    </source>
</evidence>
<dbReference type="SUPFAM" id="SSF49785">
    <property type="entry name" value="Galactose-binding domain-like"/>
    <property type="match status" value="1"/>
</dbReference>
<comment type="similarity">
    <text evidence="2">Belongs to the glycosyl hydrolase 29 family.</text>
</comment>
<dbReference type="PANTHER" id="PTHR10030:SF37">
    <property type="entry name" value="ALPHA-L-FUCOSIDASE-RELATED"/>
    <property type="match status" value="1"/>
</dbReference>
<dbReference type="PRINTS" id="PR00741">
    <property type="entry name" value="GLHYDRLASE29"/>
</dbReference>
<keyword evidence="4" id="KW-0732">Signal</keyword>
<name>A0ABW8RSS0_9BACT</name>
<keyword evidence="10" id="KW-1185">Reference proteome</keyword>
<comment type="caution">
    <text evidence="9">The sequence shown here is derived from an EMBL/GenBank/DDBJ whole genome shotgun (WGS) entry which is preliminary data.</text>
</comment>
<dbReference type="Proteomes" id="UP001623558">
    <property type="component" value="Unassembled WGS sequence"/>
</dbReference>
<reference evidence="9 10" key="1">
    <citation type="submission" date="2024-07" db="EMBL/GenBank/DDBJ databases">
        <authorList>
            <person name="Pitt A."/>
            <person name="Hahn M.W."/>
        </authorList>
    </citation>
    <scope>NUCLEOTIDE SEQUENCE [LARGE SCALE GENOMIC DNA]</scope>
    <source>
        <strain evidence="9 10">1-SAACH-A3</strain>
    </source>
</reference>
<feature type="domain" description="F5/8 type C" evidence="7">
    <location>
        <begin position="355"/>
        <end position="459"/>
    </location>
</feature>
<dbReference type="Gene3D" id="3.20.20.80">
    <property type="entry name" value="Glycosidases"/>
    <property type="match status" value="1"/>
</dbReference>
<evidence type="ECO:0000256" key="4">
    <source>
        <dbReference type="ARBA" id="ARBA00022729"/>
    </source>
</evidence>
<dbReference type="InterPro" id="IPR000421">
    <property type="entry name" value="FA58C"/>
</dbReference>
<dbReference type="SMART" id="SM00812">
    <property type="entry name" value="Alpha_L_fucos"/>
    <property type="match status" value="1"/>
</dbReference>
<evidence type="ECO:0000256" key="2">
    <source>
        <dbReference type="ARBA" id="ARBA00007951"/>
    </source>
</evidence>
<feature type="domain" description="Glycoside hydrolase family 29 N-terminal" evidence="8">
    <location>
        <begin position="69"/>
        <end position="333"/>
    </location>
</feature>